<dbReference type="PROSITE" id="PS51257">
    <property type="entry name" value="PROKAR_LIPOPROTEIN"/>
    <property type="match status" value="1"/>
</dbReference>
<accession>A0ABV9S4L5</accession>
<dbReference type="Gene3D" id="2.60.40.1890">
    <property type="entry name" value="PCu(A)C copper chaperone"/>
    <property type="match status" value="1"/>
</dbReference>
<dbReference type="Proteomes" id="UP001595859">
    <property type="component" value="Unassembled WGS sequence"/>
</dbReference>
<dbReference type="InterPro" id="IPR036182">
    <property type="entry name" value="PCuAC_sf"/>
</dbReference>
<comment type="caution">
    <text evidence="2">The sequence shown here is derived from an EMBL/GenBank/DDBJ whole genome shotgun (WGS) entry which is preliminary data.</text>
</comment>
<evidence type="ECO:0008006" key="4">
    <source>
        <dbReference type="Google" id="ProtNLM"/>
    </source>
</evidence>
<dbReference type="Pfam" id="PF04314">
    <property type="entry name" value="PCuAC"/>
    <property type="match status" value="1"/>
</dbReference>
<dbReference type="EMBL" id="JBHSIS010000009">
    <property type="protein sequence ID" value="MFC4855783.1"/>
    <property type="molecule type" value="Genomic_DNA"/>
</dbReference>
<protein>
    <recommendedName>
        <fullName evidence="4">Copper chaperone PCu(A)C</fullName>
    </recommendedName>
</protein>
<sequence>MDLKRQRRRFLAVAVVVLAAACGAQPQTRPADTMGSNGEVGPIQLRNVYLAASGEGGYDQGEDGRVRLWLFNQSSSEDALVAVRSAEAESARIRWDRDCDGTFEVVDELPILPNGTVPHDRPYAVELVNFTGEVHGGTTVPVTFTFRRAGETRLDAMVEAVRDGDVADPTQCGPEG</sequence>
<organism evidence="2 3">
    <name type="scientific">Actinophytocola glycyrrhizae</name>
    <dbReference type="NCBI Taxonomy" id="2044873"/>
    <lineage>
        <taxon>Bacteria</taxon>
        <taxon>Bacillati</taxon>
        <taxon>Actinomycetota</taxon>
        <taxon>Actinomycetes</taxon>
        <taxon>Pseudonocardiales</taxon>
        <taxon>Pseudonocardiaceae</taxon>
    </lineage>
</organism>
<evidence type="ECO:0000313" key="3">
    <source>
        <dbReference type="Proteomes" id="UP001595859"/>
    </source>
</evidence>
<dbReference type="RefSeq" id="WP_378057752.1">
    <property type="nucleotide sequence ID" value="NZ_JBHSIS010000009.1"/>
</dbReference>
<proteinExistence type="predicted"/>
<dbReference type="InterPro" id="IPR007410">
    <property type="entry name" value="LpqE-like"/>
</dbReference>
<evidence type="ECO:0000313" key="2">
    <source>
        <dbReference type="EMBL" id="MFC4855783.1"/>
    </source>
</evidence>
<evidence type="ECO:0000256" key="1">
    <source>
        <dbReference type="SAM" id="SignalP"/>
    </source>
</evidence>
<name>A0ABV9S4L5_9PSEU</name>
<keyword evidence="1" id="KW-0732">Signal</keyword>
<feature type="signal peptide" evidence="1">
    <location>
        <begin position="1"/>
        <end position="26"/>
    </location>
</feature>
<gene>
    <name evidence="2" type="ORF">ACFPCV_19915</name>
</gene>
<reference evidence="3" key="1">
    <citation type="journal article" date="2019" name="Int. J. Syst. Evol. Microbiol.">
        <title>The Global Catalogue of Microorganisms (GCM) 10K type strain sequencing project: providing services to taxonomists for standard genome sequencing and annotation.</title>
        <authorList>
            <consortium name="The Broad Institute Genomics Platform"/>
            <consortium name="The Broad Institute Genome Sequencing Center for Infectious Disease"/>
            <person name="Wu L."/>
            <person name="Ma J."/>
        </authorList>
    </citation>
    <scope>NUCLEOTIDE SEQUENCE [LARGE SCALE GENOMIC DNA]</scope>
    <source>
        <strain evidence="3">ZS-22-S1</strain>
    </source>
</reference>
<dbReference type="SUPFAM" id="SSF110087">
    <property type="entry name" value="DR1885-like metal-binding protein"/>
    <property type="match status" value="1"/>
</dbReference>
<feature type="chain" id="PRO_5047342812" description="Copper chaperone PCu(A)C" evidence="1">
    <location>
        <begin position="27"/>
        <end position="176"/>
    </location>
</feature>
<keyword evidence="3" id="KW-1185">Reference proteome</keyword>